<organism evidence="1 2">
    <name type="scientific">Trichonephila clavata</name>
    <name type="common">Joro spider</name>
    <name type="synonym">Nephila clavata</name>
    <dbReference type="NCBI Taxonomy" id="2740835"/>
    <lineage>
        <taxon>Eukaryota</taxon>
        <taxon>Metazoa</taxon>
        <taxon>Ecdysozoa</taxon>
        <taxon>Arthropoda</taxon>
        <taxon>Chelicerata</taxon>
        <taxon>Arachnida</taxon>
        <taxon>Araneae</taxon>
        <taxon>Araneomorphae</taxon>
        <taxon>Entelegynae</taxon>
        <taxon>Araneoidea</taxon>
        <taxon>Nephilidae</taxon>
        <taxon>Trichonephila</taxon>
    </lineage>
</organism>
<evidence type="ECO:0000313" key="2">
    <source>
        <dbReference type="Proteomes" id="UP000887116"/>
    </source>
</evidence>
<accession>A0A8X6FM55</accession>
<evidence type="ECO:0000313" key="1">
    <source>
        <dbReference type="EMBL" id="GFQ83636.1"/>
    </source>
</evidence>
<keyword evidence="2" id="KW-1185">Reference proteome</keyword>
<protein>
    <submittedName>
        <fullName evidence="1">Uncharacterized protein</fullName>
    </submittedName>
</protein>
<dbReference type="Proteomes" id="UP000887116">
    <property type="component" value="Unassembled WGS sequence"/>
</dbReference>
<proteinExistence type="predicted"/>
<name>A0A8X6FM55_TRICU</name>
<dbReference type="OrthoDB" id="6430750at2759"/>
<comment type="caution">
    <text evidence="1">The sequence shown here is derived from an EMBL/GenBank/DDBJ whole genome shotgun (WGS) entry which is preliminary data.</text>
</comment>
<gene>
    <name evidence="1" type="primary">AVEN_49293_1</name>
    <name evidence="1" type="ORF">TNCT_192411</name>
</gene>
<sequence>MPDNSTKHIHQNKLRHYVARSNAVNVIFEEEREFGQVETPPTATEESKFYEILNKLKVDNLNSCQMKTLKQLISKFKYIFTRPAQPARVGNHYVENIDIGPYRQNIL</sequence>
<dbReference type="EMBL" id="BMAO01022682">
    <property type="protein sequence ID" value="GFQ83636.1"/>
    <property type="molecule type" value="Genomic_DNA"/>
</dbReference>
<reference evidence="1" key="1">
    <citation type="submission" date="2020-07" db="EMBL/GenBank/DDBJ databases">
        <title>Multicomponent nature underlies the extraordinary mechanical properties of spider dragline silk.</title>
        <authorList>
            <person name="Kono N."/>
            <person name="Nakamura H."/>
            <person name="Mori M."/>
            <person name="Yoshida Y."/>
            <person name="Ohtoshi R."/>
            <person name="Malay A.D."/>
            <person name="Moran D.A.P."/>
            <person name="Tomita M."/>
            <person name="Numata K."/>
            <person name="Arakawa K."/>
        </authorList>
    </citation>
    <scope>NUCLEOTIDE SEQUENCE</scope>
</reference>
<dbReference type="AlphaFoldDB" id="A0A8X6FM55"/>